<organism evidence="1 2">
    <name type="scientific">Pseudocercospora eumusae</name>
    <dbReference type="NCBI Taxonomy" id="321146"/>
    <lineage>
        <taxon>Eukaryota</taxon>
        <taxon>Fungi</taxon>
        <taxon>Dikarya</taxon>
        <taxon>Ascomycota</taxon>
        <taxon>Pezizomycotina</taxon>
        <taxon>Dothideomycetes</taxon>
        <taxon>Dothideomycetidae</taxon>
        <taxon>Mycosphaerellales</taxon>
        <taxon>Mycosphaerellaceae</taxon>
        <taxon>Pseudocercospora</taxon>
    </lineage>
</organism>
<proteinExistence type="predicted"/>
<dbReference type="Proteomes" id="UP000070133">
    <property type="component" value="Unassembled WGS sequence"/>
</dbReference>
<sequence length="84" mass="9508">MSYAVAYEAARDLMQECRLASEFLQGIYEIPPSNNANSLLACHERGLFEKLQSFLQNGAADYRSDTYAQNITSTRKTSHHALDY</sequence>
<dbReference type="OrthoDB" id="538336at2759"/>
<reference evidence="1 2" key="1">
    <citation type="submission" date="2015-07" db="EMBL/GenBank/DDBJ databases">
        <title>Comparative genomics of the Sigatoka disease complex on banana suggests a link between parallel evolutionary changes in Pseudocercospora fijiensis and Pseudocercospora eumusae and increased virulence on the banana host.</title>
        <authorList>
            <person name="Chang T.-C."/>
            <person name="Salvucci A."/>
            <person name="Crous P.W."/>
            <person name="Stergiopoulos I."/>
        </authorList>
    </citation>
    <scope>NUCLEOTIDE SEQUENCE [LARGE SCALE GENOMIC DNA]</scope>
    <source>
        <strain evidence="1 2">CBS 114824</strain>
    </source>
</reference>
<accession>A0A139HS26</accession>
<dbReference type="AlphaFoldDB" id="A0A139HS26"/>
<evidence type="ECO:0000313" key="2">
    <source>
        <dbReference type="Proteomes" id="UP000070133"/>
    </source>
</evidence>
<gene>
    <name evidence="1" type="ORF">AC578_8394</name>
</gene>
<dbReference type="EMBL" id="LFZN01000014">
    <property type="protein sequence ID" value="KXT05197.1"/>
    <property type="molecule type" value="Genomic_DNA"/>
</dbReference>
<keyword evidence="2" id="KW-1185">Reference proteome</keyword>
<protein>
    <submittedName>
        <fullName evidence="1">Uncharacterized protein</fullName>
    </submittedName>
</protein>
<name>A0A139HS26_9PEZI</name>
<evidence type="ECO:0000313" key="1">
    <source>
        <dbReference type="EMBL" id="KXT05197.1"/>
    </source>
</evidence>
<comment type="caution">
    <text evidence="1">The sequence shown here is derived from an EMBL/GenBank/DDBJ whole genome shotgun (WGS) entry which is preliminary data.</text>
</comment>